<dbReference type="AlphaFoldDB" id="A0A1G2RU41"/>
<protein>
    <submittedName>
        <fullName evidence="1">Uncharacterized protein</fullName>
    </submittedName>
</protein>
<accession>A0A1G2RU41</accession>
<evidence type="ECO:0000313" key="1">
    <source>
        <dbReference type="EMBL" id="OHA76370.1"/>
    </source>
</evidence>
<dbReference type="Proteomes" id="UP000178222">
    <property type="component" value="Unassembled WGS sequence"/>
</dbReference>
<dbReference type="EMBL" id="MHUL01000035">
    <property type="protein sequence ID" value="OHA76370.1"/>
    <property type="molecule type" value="Genomic_DNA"/>
</dbReference>
<organism evidence="1 2">
    <name type="scientific">Candidatus Wildermuthbacteria bacterium RIFCSPLOWO2_02_FULL_47_9c</name>
    <dbReference type="NCBI Taxonomy" id="1802466"/>
    <lineage>
        <taxon>Bacteria</taxon>
        <taxon>Candidatus Wildermuthiibacteriota</taxon>
    </lineage>
</organism>
<proteinExistence type="predicted"/>
<reference evidence="1 2" key="1">
    <citation type="journal article" date="2016" name="Nat. Commun.">
        <title>Thousands of microbial genomes shed light on interconnected biogeochemical processes in an aquifer system.</title>
        <authorList>
            <person name="Anantharaman K."/>
            <person name="Brown C.T."/>
            <person name="Hug L.A."/>
            <person name="Sharon I."/>
            <person name="Castelle C.J."/>
            <person name="Probst A.J."/>
            <person name="Thomas B.C."/>
            <person name="Singh A."/>
            <person name="Wilkins M.J."/>
            <person name="Karaoz U."/>
            <person name="Brodie E.L."/>
            <person name="Williams K.H."/>
            <person name="Hubbard S.S."/>
            <person name="Banfield J.F."/>
        </authorList>
    </citation>
    <scope>NUCLEOTIDE SEQUENCE [LARGE SCALE GENOMIC DNA]</scope>
</reference>
<gene>
    <name evidence="1" type="ORF">A3J30_04325</name>
</gene>
<name>A0A1G2RU41_9BACT</name>
<evidence type="ECO:0000313" key="2">
    <source>
        <dbReference type="Proteomes" id="UP000178222"/>
    </source>
</evidence>
<comment type="caution">
    <text evidence="1">The sequence shown here is derived from an EMBL/GenBank/DDBJ whole genome shotgun (WGS) entry which is preliminary data.</text>
</comment>
<sequence length="94" mass="10569">MRKKITFTAGLLFSALLVGLYIFQVNSLTALAYSVAQTEQRFLELKQANAELQHRAHQAVSFRDLEQVAKQRNFARVSSITYLRIPSGGVAQNQ</sequence>